<proteinExistence type="predicted"/>
<feature type="chain" id="PRO_5042049836" evidence="1">
    <location>
        <begin position="21"/>
        <end position="147"/>
    </location>
</feature>
<dbReference type="AlphaFoldDB" id="A0AAE3H2F8"/>
<dbReference type="Proteomes" id="UP001204144">
    <property type="component" value="Unassembled WGS sequence"/>
</dbReference>
<gene>
    <name evidence="2" type="ORF">EGI31_07250</name>
</gene>
<dbReference type="Gene3D" id="2.40.50.870">
    <property type="entry name" value="Protein of unknown function (DUF3299)"/>
    <property type="match status" value="1"/>
</dbReference>
<dbReference type="RefSeq" id="WP_255036521.1">
    <property type="nucleotide sequence ID" value="NZ_RJUF01000014.1"/>
</dbReference>
<evidence type="ECO:0000313" key="3">
    <source>
        <dbReference type="Proteomes" id="UP001204144"/>
    </source>
</evidence>
<reference evidence="2 3" key="1">
    <citation type="submission" date="2018-11" db="EMBL/GenBank/DDBJ databases">
        <title>Novel bacteria species description.</title>
        <authorList>
            <person name="Han J.-H."/>
        </authorList>
    </citation>
    <scope>NUCLEOTIDE SEQUENCE [LARGE SCALE GENOMIC DNA]</scope>
    <source>
        <strain evidence="2 3">KCTC23259</strain>
    </source>
</reference>
<accession>A0AAE3H2F8</accession>
<sequence>MKKYAVIISFLAAIPFAVMAYAPIKITWENLRDVTFKKKWNASENMFVLEPQFGAKVNALKGKEVALTGYMIPVDVDANYYVLSANPFASCFFCGQAGPESVVSVKFKKVTKRFNTDDRLTITGVFTLNTDDINELNYIIDKAEVEL</sequence>
<comment type="caution">
    <text evidence="2">The sequence shown here is derived from an EMBL/GenBank/DDBJ whole genome shotgun (WGS) entry which is preliminary data.</text>
</comment>
<evidence type="ECO:0000256" key="1">
    <source>
        <dbReference type="SAM" id="SignalP"/>
    </source>
</evidence>
<dbReference type="EMBL" id="RJUF01000014">
    <property type="protein sequence ID" value="MCP9762749.1"/>
    <property type="molecule type" value="Genomic_DNA"/>
</dbReference>
<keyword evidence="1" id="KW-0732">Signal</keyword>
<evidence type="ECO:0000313" key="2">
    <source>
        <dbReference type="EMBL" id="MCP9762749.1"/>
    </source>
</evidence>
<organism evidence="2 3">
    <name type="scientific">Lacihabitans soyangensis</name>
    <dbReference type="NCBI Taxonomy" id="869394"/>
    <lineage>
        <taxon>Bacteria</taxon>
        <taxon>Pseudomonadati</taxon>
        <taxon>Bacteroidota</taxon>
        <taxon>Cytophagia</taxon>
        <taxon>Cytophagales</taxon>
        <taxon>Leadbetterellaceae</taxon>
        <taxon>Lacihabitans</taxon>
    </lineage>
</organism>
<feature type="signal peptide" evidence="1">
    <location>
        <begin position="1"/>
        <end position="20"/>
    </location>
</feature>
<keyword evidence="3" id="KW-1185">Reference proteome</keyword>
<name>A0AAE3H2F8_9BACT</name>
<protein>
    <submittedName>
        <fullName evidence="2">DUF3299 domain-containing protein</fullName>
    </submittedName>
</protein>